<reference evidence="1" key="1">
    <citation type="submission" date="2013-12" db="EMBL/GenBank/DDBJ databases">
        <title>The Genome Sequence of Aphanomyces astaci APO3.</title>
        <authorList>
            <consortium name="The Broad Institute Genomics Platform"/>
            <person name="Russ C."/>
            <person name="Tyler B."/>
            <person name="van West P."/>
            <person name="Dieguez-Uribeondo J."/>
            <person name="Young S.K."/>
            <person name="Zeng Q."/>
            <person name="Gargeya S."/>
            <person name="Fitzgerald M."/>
            <person name="Abouelleil A."/>
            <person name="Alvarado L."/>
            <person name="Chapman S.B."/>
            <person name="Gainer-Dewar J."/>
            <person name="Goldberg J."/>
            <person name="Griggs A."/>
            <person name="Gujja S."/>
            <person name="Hansen M."/>
            <person name="Howarth C."/>
            <person name="Imamovic A."/>
            <person name="Ireland A."/>
            <person name="Larimer J."/>
            <person name="McCowan C."/>
            <person name="Murphy C."/>
            <person name="Pearson M."/>
            <person name="Poon T.W."/>
            <person name="Priest M."/>
            <person name="Roberts A."/>
            <person name="Saif S."/>
            <person name="Shea T."/>
            <person name="Sykes S."/>
            <person name="Wortman J."/>
            <person name="Nusbaum C."/>
            <person name="Birren B."/>
        </authorList>
    </citation>
    <scope>NUCLEOTIDE SEQUENCE [LARGE SCALE GENOMIC DNA]</scope>
    <source>
        <strain evidence="1">APO3</strain>
    </source>
</reference>
<gene>
    <name evidence="1" type="ORF">H257_17367</name>
</gene>
<dbReference type="RefSeq" id="XP_009844448.1">
    <property type="nucleotide sequence ID" value="XM_009846146.1"/>
</dbReference>
<sequence length="169" mass="18988">MGKGPRGFYLTPSEDVPERRTQNKRFIGQVMVLAAVARPRFDRQSNQHFDGKLGIWPFVTQVAAARSSKNRPAGTLETKCVNVDRAAYRDMLMKKLIPAIVAKWPRDTKRIRLQQDNASAHVAPGSFVLVGTIIRFLISGSPAWANYLVNLNFRMLSLHEVQLSDLGQI</sequence>
<dbReference type="GeneID" id="20819363"/>
<dbReference type="VEuPathDB" id="FungiDB:H257_17367"/>
<dbReference type="EMBL" id="KI913218">
    <property type="protein sequence ID" value="ETV66019.1"/>
    <property type="molecule type" value="Genomic_DNA"/>
</dbReference>
<evidence type="ECO:0000313" key="1">
    <source>
        <dbReference type="EMBL" id="ETV66019.1"/>
    </source>
</evidence>
<organism evidence="1">
    <name type="scientific">Aphanomyces astaci</name>
    <name type="common">Crayfish plague agent</name>
    <dbReference type="NCBI Taxonomy" id="112090"/>
    <lineage>
        <taxon>Eukaryota</taxon>
        <taxon>Sar</taxon>
        <taxon>Stramenopiles</taxon>
        <taxon>Oomycota</taxon>
        <taxon>Saprolegniomycetes</taxon>
        <taxon>Saprolegniales</taxon>
        <taxon>Verrucalvaceae</taxon>
        <taxon>Aphanomyces</taxon>
    </lineage>
</organism>
<dbReference type="OrthoDB" id="128826at2759"/>
<accession>W4FGM7</accession>
<protein>
    <submittedName>
        <fullName evidence="1">Uncharacterized protein</fullName>
    </submittedName>
</protein>
<dbReference type="AlphaFoldDB" id="W4FGM7"/>
<dbReference type="InterPro" id="IPR036397">
    <property type="entry name" value="RNaseH_sf"/>
</dbReference>
<dbReference type="GO" id="GO:0003676">
    <property type="term" value="F:nucleic acid binding"/>
    <property type="evidence" value="ECO:0007669"/>
    <property type="project" value="InterPro"/>
</dbReference>
<dbReference type="PANTHER" id="PTHR47169:SF2">
    <property type="entry name" value="OS01G0541250 PROTEIN"/>
    <property type="match status" value="1"/>
</dbReference>
<dbReference type="PANTHER" id="PTHR47169">
    <property type="entry name" value="OS01G0541250 PROTEIN"/>
    <property type="match status" value="1"/>
</dbReference>
<proteinExistence type="predicted"/>
<name>W4FGM7_APHAT</name>
<dbReference type="Gene3D" id="3.30.420.10">
    <property type="entry name" value="Ribonuclease H-like superfamily/Ribonuclease H"/>
    <property type="match status" value="1"/>
</dbReference>